<dbReference type="AlphaFoldDB" id="A0A162CTE3"/>
<proteinExistence type="predicted"/>
<dbReference type="Proteomes" id="UP000076715">
    <property type="component" value="Unassembled WGS sequence"/>
</dbReference>
<evidence type="ECO:0000313" key="1">
    <source>
        <dbReference type="EMBL" id="KZS41894.1"/>
    </source>
</evidence>
<dbReference type="RefSeq" id="WP_066308664.1">
    <property type="nucleotide sequence ID" value="NZ_LQRT01000002.1"/>
</dbReference>
<name>A0A162CTE3_9FLAO</name>
<dbReference type="EMBL" id="LQRT01000002">
    <property type="protein sequence ID" value="KZS41894.1"/>
    <property type="molecule type" value="Genomic_DNA"/>
</dbReference>
<keyword evidence="2" id="KW-1185">Reference proteome</keyword>
<sequence>MTITNNNPFVKTIKTAHFIFSTAVPFSLGEVLKNSFSGIEGIQEYMKVSVIPENVKITSGQKTGKSGAYWSHRIALDINAQNDTIRKQLNGYDNALVITCLEATNGHIYVYGNSDQPLSFTYKDVESTDNIQLIGHELLVKGDTYGPSNTINTLDFYNPIALASWLATSL</sequence>
<accession>A0A162CTE3</accession>
<comment type="caution">
    <text evidence="1">The sequence shown here is derived from an EMBL/GenBank/DDBJ whole genome shotgun (WGS) entry which is preliminary data.</text>
</comment>
<dbReference type="OrthoDB" id="9899915at2"/>
<organism evidence="1 2">
    <name type="scientific">Aquimarina aggregata</name>
    <dbReference type="NCBI Taxonomy" id="1642818"/>
    <lineage>
        <taxon>Bacteria</taxon>
        <taxon>Pseudomonadati</taxon>
        <taxon>Bacteroidota</taxon>
        <taxon>Flavobacteriia</taxon>
        <taxon>Flavobacteriales</taxon>
        <taxon>Flavobacteriaceae</taxon>
        <taxon>Aquimarina</taxon>
    </lineage>
</organism>
<gene>
    <name evidence="1" type="ORF">AWE51_00160</name>
</gene>
<evidence type="ECO:0000313" key="2">
    <source>
        <dbReference type="Proteomes" id="UP000076715"/>
    </source>
</evidence>
<reference evidence="1 2" key="1">
    <citation type="submission" date="2016-01" db="EMBL/GenBank/DDBJ databases">
        <title>The draft genome sequence of Aquimarina sp. RZW4-3-2.</title>
        <authorList>
            <person name="Wang Y."/>
        </authorList>
    </citation>
    <scope>NUCLEOTIDE SEQUENCE [LARGE SCALE GENOMIC DNA]</scope>
    <source>
        <strain evidence="1 2">RZW4-3-2</strain>
    </source>
</reference>
<protein>
    <submittedName>
        <fullName evidence="1">Uncharacterized protein</fullName>
    </submittedName>
</protein>
<dbReference type="STRING" id="1642818.AWE51_00160"/>